<evidence type="ECO:0000259" key="1">
    <source>
        <dbReference type="Pfam" id="PF00149"/>
    </source>
</evidence>
<feature type="domain" description="Calcineurin-like phosphoesterase" evidence="1">
    <location>
        <begin position="5"/>
        <end position="169"/>
    </location>
</feature>
<reference evidence="3" key="1">
    <citation type="submission" date="2017-04" db="EMBL/GenBank/DDBJ databases">
        <authorList>
            <person name="Varghese N."/>
            <person name="Submissions S."/>
        </authorList>
    </citation>
    <scope>NUCLEOTIDE SEQUENCE [LARGE SCALE GENOMIC DNA]</scope>
    <source>
        <strain evidence="3">DSM 4125</strain>
    </source>
</reference>
<protein>
    <submittedName>
        <fullName evidence="2">Serine/threonine protein phosphatase 1</fullName>
    </submittedName>
</protein>
<accession>A0A1X7JME7</accession>
<dbReference type="InterPro" id="IPR029052">
    <property type="entry name" value="Metallo-depent_PP-like"/>
</dbReference>
<dbReference type="GO" id="GO:0110154">
    <property type="term" value="P:RNA decapping"/>
    <property type="evidence" value="ECO:0007669"/>
    <property type="project" value="TreeGrafter"/>
</dbReference>
<name>A0A1X7JME7_9BACT</name>
<dbReference type="Pfam" id="PF00149">
    <property type="entry name" value="Metallophos"/>
    <property type="match status" value="1"/>
</dbReference>
<organism evidence="2 3">
    <name type="scientific">Marivirga sericea</name>
    <dbReference type="NCBI Taxonomy" id="1028"/>
    <lineage>
        <taxon>Bacteria</taxon>
        <taxon>Pseudomonadati</taxon>
        <taxon>Bacteroidota</taxon>
        <taxon>Cytophagia</taxon>
        <taxon>Cytophagales</taxon>
        <taxon>Marivirgaceae</taxon>
        <taxon>Marivirga</taxon>
    </lineage>
</organism>
<dbReference type="STRING" id="1028.SAMN05661096_01833"/>
<dbReference type="Proteomes" id="UP000193804">
    <property type="component" value="Unassembled WGS sequence"/>
</dbReference>
<dbReference type="OrthoDB" id="9808081at2"/>
<dbReference type="PANTHER" id="PTHR42850:SF4">
    <property type="entry name" value="ZINC-DEPENDENT ENDOPOLYPHOSPHATASE"/>
    <property type="match status" value="1"/>
</dbReference>
<dbReference type="Gene3D" id="3.60.21.10">
    <property type="match status" value="1"/>
</dbReference>
<dbReference type="EMBL" id="FXAW01000003">
    <property type="protein sequence ID" value="SMG29396.1"/>
    <property type="molecule type" value="Genomic_DNA"/>
</dbReference>
<proteinExistence type="predicted"/>
<keyword evidence="3" id="KW-1185">Reference proteome</keyword>
<dbReference type="GO" id="GO:0016791">
    <property type="term" value="F:phosphatase activity"/>
    <property type="evidence" value="ECO:0007669"/>
    <property type="project" value="TreeGrafter"/>
</dbReference>
<dbReference type="RefSeq" id="WP_085516748.1">
    <property type="nucleotide sequence ID" value="NZ_FXAW01000003.1"/>
</dbReference>
<dbReference type="PANTHER" id="PTHR42850">
    <property type="entry name" value="METALLOPHOSPHOESTERASE"/>
    <property type="match status" value="1"/>
</dbReference>
<dbReference type="GO" id="GO:0005737">
    <property type="term" value="C:cytoplasm"/>
    <property type="evidence" value="ECO:0007669"/>
    <property type="project" value="TreeGrafter"/>
</dbReference>
<evidence type="ECO:0000313" key="2">
    <source>
        <dbReference type="EMBL" id="SMG29396.1"/>
    </source>
</evidence>
<dbReference type="SUPFAM" id="SSF56300">
    <property type="entry name" value="Metallo-dependent phosphatases"/>
    <property type="match status" value="1"/>
</dbReference>
<gene>
    <name evidence="2" type="ORF">SAMN05661096_01833</name>
</gene>
<dbReference type="InterPro" id="IPR004843">
    <property type="entry name" value="Calcineurin-like_PHP"/>
</dbReference>
<dbReference type="InterPro" id="IPR050126">
    <property type="entry name" value="Ap4A_hydrolase"/>
</dbReference>
<dbReference type="GO" id="GO:0008803">
    <property type="term" value="F:bis(5'-nucleosyl)-tetraphosphatase (symmetrical) activity"/>
    <property type="evidence" value="ECO:0007669"/>
    <property type="project" value="TreeGrafter"/>
</dbReference>
<dbReference type="AlphaFoldDB" id="A0A1X7JME7"/>
<evidence type="ECO:0000313" key="3">
    <source>
        <dbReference type="Proteomes" id="UP000193804"/>
    </source>
</evidence>
<sequence length="220" mass="25709">MARYAISDIHGCFYTLRELLDVVGFNKEDQLFFSGDFINRGGNSKQVIDFLMQLEKGDYQVKFSKGNHEDMLFDSSKVKDFSGGDDSLHASFGISHFTELEEEYKQWIKNLEYFHTSEEYILVHAGLDFHEDDILKKNENMLWINDWYGDIDYDRLGDRIIVHGHNILPKQLILAMRDNLDKDRVLDIDNGCYKAGEKNEGNLCCFNLDSRELHFQENID</sequence>